<reference evidence="1" key="1">
    <citation type="submission" date="2019-12" db="EMBL/GenBank/DDBJ databases">
        <title>An insight into the sialome of adult female Ixodes ricinus ticks feeding for 6 days.</title>
        <authorList>
            <person name="Perner J."/>
            <person name="Ribeiro J.M.C."/>
        </authorList>
    </citation>
    <scope>NUCLEOTIDE SEQUENCE</scope>
    <source>
        <strain evidence="1">Semi-engorged</strain>
        <tissue evidence="1">Salivary glands</tissue>
    </source>
</reference>
<sequence>MLVSKNTMSSFLKFIFLWTQCSNNPNVNVGSRVSNLNSFSVLSKRDSSSSVVSFTPVRTNLIFGHCDSRK</sequence>
<name>A0A6B0TRY7_IXORI</name>
<proteinExistence type="predicted"/>
<dbReference type="AlphaFoldDB" id="A0A6B0TRY7"/>
<dbReference type="EMBL" id="GIFC01000549">
    <property type="protein sequence ID" value="MXU82632.1"/>
    <property type="molecule type" value="Transcribed_RNA"/>
</dbReference>
<accession>A0A6B0TRY7</accession>
<evidence type="ECO:0000313" key="1">
    <source>
        <dbReference type="EMBL" id="MXU82632.1"/>
    </source>
</evidence>
<organism evidence="1">
    <name type="scientific">Ixodes ricinus</name>
    <name type="common">Common tick</name>
    <name type="synonym">Acarus ricinus</name>
    <dbReference type="NCBI Taxonomy" id="34613"/>
    <lineage>
        <taxon>Eukaryota</taxon>
        <taxon>Metazoa</taxon>
        <taxon>Ecdysozoa</taxon>
        <taxon>Arthropoda</taxon>
        <taxon>Chelicerata</taxon>
        <taxon>Arachnida</taxon>
        <taxon>Acari</taxon>
        <taxon>Parasitiformes</taxon>
        <taxon>Ixodida</taxon>
        <taxon>Ixodoidea</taxon>
        <taxon>Ixodidae</taxon>
        <taxon>Ixodinae</taxon>
        <taxon>Ixodes</taxon>
    </lineage>
</organism>
<protein>
    <submittedName>
        <fullName evidence="1">Putative secreted protein</fullName>
    </submittedName>
</protein>